<keyword evidence="4" id="KW-1185">Reference proteome</keyword>
<evidence type="ECO:0000256" key="1">
    <source>
        <dbReference type="SAM" id="MobiDB-lite"/>
    </source>
</evidence>
<reference evidence="3" key="2">
    <citation type="submission" date="2020-09" db="EMBL/GenBank/DDBJ databases">
        <authorList>
            <person name="Sun Q."/>
            <person name="Zhou Y."/>
        </authorList>
    </citation>
    <scope>NUCLEOTIDE SEQUENCE</scope>
    <source>
        <strain evidence="3">CGMCC 4.7403</strain>
    </source>
</reference>
<evidence type="ECO:0000313" key="3">
    <source>
        <dbReference type="EMBL" id="GHH89167.1"/>
    </source>
</evidence>
<dbReference type="Pfam" id="PF13546">
    <property type="entry name" value="DDE_5"/>
    <property type="match status" value="1"/>
</dbReference>
<reference evidence="3" key="1">
    <citation type="journal article" date="2014" name="Int. J. Syst. Evol. Microbiol.">
        <title>Complete genome sequence of Corynebacterium casei LMG S-19264T (=DSM 44701T), isolated from a smear-ripened cheese.</title>
        <authorList>
            <consortium name="US DOE Joint Genome Institute (JGI-PGF)"/>
            <person name="Walter F."/>
            <person name="Albersmeier A."/>
            <person name="Kalinowski J."/>
            <person name="Ruckert C."/>
        </authorList>
    </citation>
    <scope>NUCLEOTIDE SEQUENCE</scope>
    <source>
        <strain evidence="3">CGMCC 4.7403</strain>
    </source>
</reference>
<feature type="compositionally biased region" description="Polar residues" evidence="1">
    <location>
        <begin position="261"/>
        <end position="270"/>
    </location>
</feature>
<dbReference type="Proteomes" id="UP000603227">
    <property type="component" value="Unassembled WGS sequence"/>
</dbReference>
<dbReference type="PANTHER" id="PTHR33627:SF1">
    <property type="entry name" value="TRANSPOSASE"/>
    <property type="match status" value="1"/>
</dbReference>
<dbReference type="NCBIfam" id="NF033540">
    <property type="entry name" value="transpos_IS701"/>
    <property type="match status" value="1"/>
</dbReference>
<dbReference type="EMBL" id="BNAT01000012">
    <property type="protein sequence ID" value="GHH89167.1"/>
    <property type="molecule type" value="Genomic_DNA"/>
</dbReference>
<dbReference type="InterPro" id="IPR038721">
    <property type="entry name" value="IS701-like_DDE_dom"/>
</dbReference>
<sequence>MDRELYLSKSWTSDRERCRAAKVPDSRGFATKTEPARTLVARALASPLPISWVTADALYGQDWHFRRMLEEAGLGFVVAVPKSQQIKSLAGCWRIEQLIGDAPDDAWERLSCGEGAKGPRLYDWAAAQLPAVPFFDGDEPSHHRWVMARRSISRPDDIAYYLAHAPTGTSVGELVEVAGSCWAIEACFQSAKNECGLDQYEVRRYIGWYRHITLAMLAHAFLAAMAAKGGTERGAAETDQPSRPSPWQKSEGSWQLAAPGQDTTGTLIRY</sequence>
<evidence type="ECO:0000259" key="2">
    <source>
        <dbReference type="Pfam" id="PF13546"/>
    </source>
</evidence>
<dbReference type="PANTHER" id="PTHR33627">
    <property type="entry name" value="TRANSPOSASE"/>
    <property type="match status" value="1"/>
</dbReference>
<proteinExistence type="predicted"/>
<feature type="domain" description="Transposase IS701-like DDE" evidence="2">
    <location>
        <begin position="2"/>
        <end position="84"/>
    </location>
</feature>
<evidence type="ECO:0000313" key="4">
    <source>
        <dbReference type="Proteomes" id="UP000603227"/>
    </source>
</evidence>
<dbReference type="SUPFAM" id="SSF53098">
    <property type="entry name" value="Ribonuclease H-like"/>
    <property type="match status" value="1"/>
</dbReference>
<protein>
    <recommendedName>
        <fullName evidence="2">Transposase IS701-like DDE domain-containing protein</fullName>
    </recommendedName>
</protein>
<dbReference type="InterPro" id="IPR039365">
    <property type="entry name" value="IS701-like"/>
</dbReference>
<dbReference type="AlphaFoldDB" id="A0A919GQZ5"/>
<dbReference type="InterPro" id="IPR012337">
    <property type="entry name" value="RNaseH-like_sf"/>
</dbReference>
<accession>A0A919GQZ5</accession>
<organism evidence="3 4">
    <name type="scientific">Streptomyces capitiformicae</name>
    <dbReference type="NCBI Taxonomy" id="2014920"/>
    <lineage>
        <taxon>Bacteria</taxon>
        <taxon>Bacillati</taxon>
        <taxon>Actinomycetota</taxon>
        <taxon>Actinomycetes</taxon>
        <taxon>Kitasatosporales</taxon>
        <taxon>Streptomycetaceae</taxon>
        <taxon>Streptomyces</taxon>
    </lineage>
</organism>
<feature type="compositionally biased region" description="Polar residues" evidence="1">
    <location>
        <begin position="239"/>
        <end position="253"/>
    </location>
</feature>
<name>A0A919GQZ5_9ACTN</name>
<gene>
    <name evidence="3" type="ORF">GCM10017771_38090</name>
</gene>
<feature type="region of interest" description="Disordered" evidence="1">
    <location>
        <begin position="232"/>
        <end position="270"/>
    </location>
</feature>
<comment type="caution">
    <text evidence="3">The sequence shown here is derived from an EMBL/GenBank/DDBJ whole genome shotgun (WGS) entry which is preliminary data.</text>
</comment>